<dbReference type="PANTHER" id="PTHR15715">
    <property type="entry name" value="CENTROSOMAL PROTEIN OF 170 KDA"/>
    <property type="match status" value="1"/>
</dbReference>
<evidence type="ECO:0000256" key="2">
    <source>
        <dbReference type="SAM" id="Phobius"/>
    </source>
</evidence>
<feature type="transmembrane region" description="Helical" evidence="2">
    <location>
        <begin position="521"/>
        <end position="543"/>
    </location>
</feature>
<dbReference type="KEGG" id="oml:112158641"/>
<proteinExistence type="predicted"/>
<dbReference type="CDD" id="cd21912">
    <property type="entry name" value="CC1_T3JAM"/>
    <property type="match status" value="1"/>
</dbReference>
<dbReference type="Gene3D" id="1.20.5.340">
    <property type="match status" value="1"/>
</dbReference>
<dbReference type="GeneTree" id="ENSGT00940000160260"/>
<dbReference type="Ensembl" id="ENSOMET00000035741.1">
    <property type="protein sequence ID" value="ENSOMEP00000019576.1"/>
    <property type="gene ID" value="ENSOMEG00000021393.1"/>
</dbReference>
<feature type="coiled-coil region" evidence="1">
    <location>
        <begin position="376"/>
        <end position="410"/>
    </location>
</feature>
<keyword evidence="2" id="KW-0812">Transmembrane</keyword>
<dbReference type="InterPro" id="IPR051176">
    <property type="entry name" value="Cent_Immune-Sig_Mod"/>
</dbReference>
<dbReference type="PANTHER" id="PTHR15715:SF21">
    <property type="entry name" value="TRAF3-INTERACTING JNK-ACTIVATING MODULATOR"/>
    <property type="match status" value="1"/>
</dbReference>
<keyword evidence="4" id="KW-1185">Reference proteome</keyword>
<name>A0A3B3CPS4_ORYME</name>
<keyword evidence="2" id="KW-0472">Membrane</keyword>
<accession>A0A3B3CPS4</accession>
<evidence type="ECO:0000256" key="1">
    <source>
        <dbReference type="SAM" id="Coils"/>
    </source>
</evidence>
<evidence type="ECO:0000313" key="4">
    <source>
        <dbReference type="Proteomes" id="UP000261560"/>
    </source>
</evidence>
<dbReference type="STRING" id="30732.ENSOMEP00000019576"/>
<dbReference type="PaxDb" id="30732-ENSOMEP00000019576"/>
<dbReference type="OMA" id="KEKEWDF"/>
<feature type="coiled-coil region" evidence="1">
    <location>
        <begin position="320"/>
        <end position="347"/>
    </location>
</feature>
<dbReference type="GeneID" id="112158641"/>
<reference evidence="3" key="1">
    <citation type="submission" date="2025-08" db="UniProtKB">
        <authorList>
            <consortium name="Ensembl"/>
        </authorList>
    </citation>
    <scope>IDENTIFICATION</scope>
</reference>
<evidence type="ECO:0000313" key="3">
    <source>
        <dbReference type="Ensembl" id="ENSOMEP00000019576.1"/>
    </source>
</evidence>
<keyword evidence="1" id="KW-0175">Coiled coil</keyword>
<dbReference type="Proteomes" id="UP000261560">
    <property type="component" value="Unplaced"/>
</dbReference>
<dbReference type="AlphaFoldDB" id="A0A3B3CPS4"/>
<reference evidence="3" key="2">
    <citation type="submission" date="2025-09" db="UniProtKB">
        <authorList>
            <consortium name="Ensembl"/>
        </authorList>
    </citation>
    <scope>IDENTIFICATION</scope>
</reference>
<feature type="coiled-coil region" evidence="1">
    <location>
        <begin position="456"/>
        <end position="511"/>
    </location>
</feature>
<dbReference type="OrthoDB" id="8886722at2759"/>
<protein>
    <submittedName>
        <fullName evidence="3">TRAF3 interacting protein 3</fullName>
    </submittedName>
</protein>
<organism evidence="3 4">
    <name type="scientific">Oryzias melastigma</name>
    <name type="common">Marine medaka</name>
    <dbReference type="NCBI Taxonomy" id="30732"/>
    <lineage>
        <taxon>Eukaryota</taxon>
        <taxon>Metazoa</taxon>
        <taxon>Chordata</taxon>
        <taxon>Craniata</taxon>
        <taxon>Vertebrata</taxon>
        <taxon>Euteleostomi</taxon>
        <taxon>Actinopterygii</taxon>
        <taxon>Neopterygii</taxon>
        <taxon>Teleostei</taxon>
        <taxon>Neoteleostei</taxon>
        <taxon>Acanthomorphata</taxon>
        <taxon>Ovalentaria</taxon>
        <taxon>Atherinomorphae</taxon>
        <taxon>Beloniformes</taxon>
        <taxon>Adrianichthyidae</taxon>
        <taxon>Oryziinae</taxon>
        <taxon>Oryzias</taxon>
    </lineage>
</organism>
<keyword evidence="2" id="KW-1133">Transmembrane helix</keyword>
<dbReference type="RefSeq" id="XP_024147851.1">
    <property type="nucleotide sequence ID" value="XM_024292083.2"/>
</dbReference>
<sequence>MDALTISRTQLFPEKEFDRKVEIRAENHALLRGRNNVTLCRSPTRDFDSGLIKNELKEKRHLEFLRRRSVSPEPRSTKCAICSSKAKPRQGTFTTRRRTPNKKTEMLHTNVEMSCFSPAIQTQRNNKADDPSTNRWALLWSEPVTPTKQKNNQARRQLSTSIVTMESSQHWMKHTHTRDSSIKVHAANLKKSRESSAQTETAHQKKSLREISVQTESGLVTVKESDVQRLSDYLQEALWREEEVKKKLAALQESGSNLLNSTNMIWITRCSEDLLRSKIKTLEAQLQVCLQKIPKDGVKKLVLQMEKQRVTYEEKALVALQRATQEKAEALSKAETLQEALITVQAESLRWQSLFEELKLNSGQLREKQHFSMDQLQQLQSQLEFSRATEAELKEEIASLRQEKQELQYNICLLEEDNQSLREEIQNLQDGGNANHNFFMKNFLESPEPHPTANRDSHLEEQLQHAQQKLQLKEKECEELQTELHTMEQECQSSQARLSQCREELRQLSHRRSTPTSCSSWWRVWIFFLFFLTLAGVAMLWMWHPPFREQAEVLYSDIETRIEDYLIEMASPRYSGCFRPV</sequence>